<dbReference type="InterPro" id="IPR003593">
    <property type="entry name" value="AAA+_ATPase"/>
</dbReference>
<evidence type="ECO:0000256" key="10">
    <source>
        <dbReference type="ARBA" id="ARBA00023136"/>
    </source>
</evidence>
<feature type="transmembrane region" description="Helical" evidence="11">
    <location>
        <begin position="259"/>
        <end position="279"/>
    </location>
</feature>
<dbReference type="Pfam" id="PF00664">
    <property type="entry name" value="ABC_membrane"/>
    <property type="match status" value="1"/>
</dbReference>
<dbReference type="SMART" id="SM00382">
    <property type="entry name" value="AAA"/>
    <property type="match status" value="1"/>
</dbReference>
<dbReference type="CDD" id="cd03251">
    <property type="entry name" value="ABCC_MsbA"/>
    <property type="match status" value="1"/>
</dbReference>
<evidence type="ECO:0000256" key="7">
    <source>
        <dbReference type="ARBA" id="ARBA00022967"/>
    </source>
</evidence>
<dbReference type="EC" id="3.6.3.-" evidence="14"/>
<dbReference type="InterPro" id="IPR039421">
    <property type="entry name" value="Type_1_exporter"/>
</dbReference>
<dbReference type="PANTHER" id="PTHR43394:SF1">
    <property type="entry name" value="ATP-BINDING CASSETTE SUB-FAMILY B MEMBER 10, MITOCHONDRIAL"/>
    <property type="match status" value="1"/>
</dbReference>
<dbReference type="InterPro" id="IPR011917">
    <property type="entry name" value="ABC_transpr_lipidA"/>
</dbReference>
<dbReference type="GO" id="GO:0005524">
    <property type="term" value="F:ATP binding"/>
    <property type="evidence" value="ECO:0007669"/>
    <property type="project" value="UniProtKB-KW"/>
</dbReference>
<dbReference type="RefSeq" id="WP_253445432.1">
    <property type="nucleotide sequence ID" value="NZ_JALJYF010000001.1"/>
</dbReference>
<dbReference type="InterPro" id="IPR017871">
    <property type="entry name" value="ABC_transporter-like_CS"/>
</dbReference>
<dbReference type="GO" id="GO:0016787">
    <property type="term" value="F:hydrolase activity"/>
    <property type="evidence" value="ECO:0007669"/>
    <property type="project" value="UniProtKB-KW"/>
</dbReference>
<keyword evidence="3" id="KW-1003">Cell membrane</keyword>
<gene>
    <name evidence="14" type="ORF">J2T60_000670</name>
</gene>
<comment type="subcellular location">
    <subcellularLocation>
        <location evidence="1">Cell membrane</location>
        <topology evidence="1">Multi-pass membrane protein</topology>
    </subcellularLocation>
</comment>
<keyword evidence="2" id="KW-0813">Transport</keyword>
<dbReference type="Gene3D" id="1.20.1560.10">
    <property type="entry name" value="ABC transporter type 1, transmembrane domain"/>
    <property type="match status" value="1"/>
</dbReference>
<dbReference type="Proteomes" id="UP001523550">
    <property type="component" value="Unassembled WGS sequence"/>
</dbReference>
<evidence type="ECO:0000256" key="5">
    <source>
        <dbReference type="ARBA" id="ARBA00022741"/>
    </source>
</evidence>
<organism evidence="14 15">
    <name type="scientific">Natronospira proteinivora</name>
    <dbReference type="NCBI Taxonomy" id="1807133"/>
    <lineage>
        <taxon>Bacteria</taxon>
        <taxon>Pseudomonadati</taxon>
        <taxon>Pseudomonadota</taxon>
        <taxon>Gammaproteobacteria</taxon>
        <taxon>Natronospirales</taxon>
        <taxon>Natronospiraceae</taxon>
        <taxon>Natronospira</taxon>
    </lineage>
</organism>
<dbReference type="PROSITE" id="PS50929">
    <property type="entry name" value="ABC_TM1F"/>
    <property type="match status" value="1"/>
</dbReference>
<evidence type="ECO:0000256" key="2">
    <source>
        <dbReference type="ARBA" id="ARBA00022448"/>
    </source>
</evidence>
<dbReference type="PROSITE" id="PS50893">
    <property type="entry name" value="ABC_TRANSPORTER_2"/>
    <property type="match status" value="1"/>
</dbReference>
<dbReference type="SUPFAM" id="SSF52540">
    <property type="entry name" value="P-loop containing nucleoside triphosphate hydrolases"/>
    <property type="match status" value="1"/>
</dbReference>
<feature type="domain" description="ABC transmembrane type-1" evidence="13">
    <location>
        <begin position="38"/>
        <end position="320"/>
    </location>
</feature>
<evidence type="ECO:0000256" key="9">
    <source>
        <dbReference type="ARBA" id="ARBA00023055"/>
    </source>
</evidence>
<reference evidence="14 15" key="1">
    <citation type="submission" date="2022-03" db="EMBL/GenBank/DDBJ databases">
        <title>Genomic Encyclopedia of Type Strains, Phase III (KMG-III): the genomes of soil and plant-associated and newly described type strains.</title>
        <authorList>
            <person name="Whitman W."/>
        </authorList>
    </citation>
    <scope>NUCLEOTIDE SEQUENCE [LARGE SCALE GENOMIC DNA]</scope>
    <source>
        <strain evidence="14 15">BSker1</strain>
    </source>
</reference>
<evidence type="ECO:0000256" key="3">
    <source>
        <dbReference type="ARBA" id="ARBA00022475"/>
    </source>
</evidence>
<feature type="transmembrane region" description="Helical" evidence="11">
    <location>
        <begin position="36"/>
        <end position="58"/>
    </location>
</feature>
<keyword evidence="5" id="KW-0547">Nucleotide-binding</keyword>
<keyword evidence="10 11" id="KW-0472">Membrane</keyword>
<dbReference type="NCBIfam" id="TIGR02203">
    <property type="entry name" value="MsbA_lipidA"/>
    <property type="match status" value="1"/>
</dbReference>
<dbReference type="PANTHER" id="PTHR43394">
    <property type="entry name" value="ATP-DEPENDENT PERMEASE MDL1, MITOCHONDRIAL"/>
    <property type="match status" value="1"/>
</dbReference>
<keyword evidence="9" id="KW-0445">Lipid transport</keyword>
<dbReference type="CDD" id="cd18552">
    <property type="entry name" value="ABC_6TM_MsbA_like"/>
    <property type="match status" value="1"/>
</dbReference>
<feature type="domain" description="ABC transporter" evidence="12">
    <location>
        <begin position="352"/>
        <end position="588"/>
    </location>
</feature>
<evidence type="ECO:0000256" key="6">
    <source>
        <dbReference type="ARBA" id="ARBA00022840"/>
    </source>
</evidence>
<evidence type="ECO:0000256" key="8">
    <source>
        <dbReference type="ARBA" id="ARBA00022989"/>
    </source>
</evidence>
<evidence type="ECO:0000313" key="15">
    <source>
        <dbReference type="Proteomes" id="UP001523550"/>
    </source>
</evidence>
<dbReference type="Gene3D" id="3.40.50.300">
    <property type="entry name" value="P-loop containing nucleotide triphosphate hydrolases"/>
    <property type="match status" value="1"/>
</dbReference>
<evidence type="ECO:0000259" key="13">
    <source>
        <dbReference type="PROSITE" id="PS50929"/>
    </source>
</evidence>
<keyword evidence="6 14" id="KW-0067">ATP-binding</keyword>
<dbReference type="InterPro" id="IPR027417">
    <property type="entry name" value="P-loop_NTPase"/>
</dbReference>
<name>A0ABT1G5X9_9GAMM</name>
<dbReference type="InterPro" id="IPR011527">
    <property type="entry name" value="ABC1_TM_dom"/>
</dbReference>
<accession>A0ABT1G5X9</accession>
<dbReference type="EMBL" id="JALJYF010000001">
    <property type="protein sequence ID" value="MCP1726705.1"/>
    <property type="molecule type" value="Genomic_DNA"/>
</dbReference>
<evidence type="ECO:0000259" key="12">
    <source>
        <dbReference type="PROSITE" id="PS50893"/>
    </source>
</evidence>
<evidence type="ECO:0000256" key="11">
    <source>
        <dbReference type="SAM" id="Phobius"/>
    </source>
</evidence>
<evidence type="ECO:0000256" key="4">
    <source>
        <dbReference type="ARBA" id="ARBA00022692"/>
    </source>
</evidence>
<keyword evidence="15" id="KW-1185">Reference proteome</keyword>
<protein>
    <submittedName>
        <fullName evidence="14">Subfamily B ATP-binding cassette protein MsbA</fullName>
        <ecNumber evidence="14">3.6.3.-</ecNumber>
    </submittedName>
</protein>
<keyword evidence="14" id="KW-0378">Hydrolase</keyword>
<dbReference type="InterPro" id="IPR036640">
    <property type="entry name" value="ABC1_TM_sf"/>
</dbReference>
<feature type="transmembrane region" description="Helical" evidence="11">
    <location>
        <begin position="169"/>
        <end position="195"/>
    </location>
</feature>
<dbReference type="PROSITE" id="PS00211">
    <property type="entry name" value="ABC_TRANSPORTER_1"/>
    <property type="match status" value="1"/>
</dbReference>
<dbReference type="Pfam" id="PF00005">
    <property type="entry name" value="ABC_tran"/>
    <property type="match status" value="1"/>
</dbReference>
<comment type="caution">
    <text evidence="14">The sequence shown here is derived from an EMBL/GenBank/DDBJ whole genome shotgun (WGS) entry which is preliminary data.</text>
</comment>
<feature type="transmembrane region" description="Helical" evidence="11">
    <location>
        <begin position="79"/>
        <end position="101"/>
    </location>
</feature>
<feature type="transmembrane region" description="Helical" evidence="11">
    <location>
        <begin position="285"/>
        <end position="306"/>
    </location>
</feature>
<proteinExistence type="predicted"/>
<sequence length="592" mass="65464">MTGDANRQSAPGIEHEKEAFQVYRRLLGYVAPHWRIFLVAVVSMGLFAVSQAGFPAILKPLTDESLVARDPEAIRIMPLFLMGLFILRGITGFLSTFYMNWVGRRVIKQLRTETFRQMLALPVNYFDQSSSGVLVSKLTYNIEQIAESVTNAITVLVRDSLTVLALLAYMLWISIPLTAFLLVTAPLLMGLVRFVSKRFRKYSGRIQNSMGDVTRVAEEVIGGQRVVKVFGGQDYEARRFESINEHNRRMHMRMVATKAGSVPVVQLIAGIGITGIIYFATLPGVLDQITVGAFVAFLGAAMLLMAPLRNLANVNAVLQKGIAAAHSVFALLDTEPEDEGGSRTIKRAEGEVRFDNVSFSYGEGKETVLKDINLDVKVGEVIALVGRSGSGKSTLVSLLPRFHDPDSGQITLDGVPLQEYRRADLRNQIAMVSQDVVLFNDTVEHNIAYGSLEETDRKAVLEAARKAYALDFIERLPEGLETVVGDRGVLLSGGQRQRIAIARALLKDAPLLILDEATSALDTESERHIQRALARLMENRTTFVIAHRLSTIENADRILVLDQGRIVEAGSHSELLTKGGHYAMLHRMQFEE</sequence>
<dbReference type="InterPro" id="IPR003439">
    <property type="entry name" value="ABC_transporter-like_ATP-bd"/>
</dbReference>
<keyword evidence="7" id="KW-1278">Translocase</keyword>
<keyword evidence="4 11" id="KW-0812">Transmembrane</keyword>
<evidence type="ECO:0000313" key="14">
    <source>
        <dbReference type="EMBL" id="MCP1726705.1"/>
    </source>
</evidence>
<keyword evidence="8 11" id="KW-1133">Transmembrane helix</keyword>
<dbReference type="SUPFAM" id="SSF90123">
    <property type="entry name" value="ABC transporter transmembrane region"/>
    <property type="match status" value="1"/>
</dbReference>
<evidence type="ECO:0000256" key="1">
    <source>
        <dbReference type="ARBA" id="ARBA00004651"/>
    </source>
</evidence>